<dbReference type="SUPFAM" id="SSF56300">
    <property type="entry name" value="Metallo-dependent phosphatases"/>
    <property type="match status" value="1"/>
</dbReference>
<accession>B7QI36</accession>
<dbReference type="InterPro" id="IPR006179">
    <property type="entry name" value="5_nucleotidase/apyrase"/>
</dbReference>
<reference evidence="6" key="2">
    <citation type="submission" date="2020-05" db="UniProtKB">
        <authorList>
            <consortium name="EnsemblMetazoa"/>
        </authorList>
    </citation>
    <scope>IDENTIFICATION</scope>
    <source>
        <strain evidence="6">wikel</strain>
    </source>
</reference>
<dbReference type="GO" id="GO:0008253">
    <property type="term" value="F:5'-nucleotidase activity"/>
    <property type="evidence" value="ECO:0007669"/>
    <property type="project" value="UniProtKB-EC"/>
</dbReference>
<dbReference type="EMBL" id="ABJB010404823">
    <property type="status" value="NOT_ANNOTATED_CDS"/>
    <property type="molecule type" value="Genomic_DNA"/>
</dbReference>
<keyword evidence="5" id="KW-0378">Hydrolase</keyword>
<dbReference type="STRING" id="6945.B7QI36"/>
<dbReference type="EnsemblMetazoa" id="ISCW013720-RA">
    <property type="protein sequence ID" value="ISCW013720-PA"/>
    <property type="gene ID" value="ISCW013720"/>
</dbReference>
<dbReference type="EC" id="3.1.3.5" evidence="3"/>
<dbReference type="GO" id="GO:0009166">
    <property type="term" value="P:nucleotide catabolic process"/>
    <property type="evidence" value="ECO:0007669"/>
    <property type="project" value="InterPro"/>
</dbReference>
<organism>
    <name type="scientific">Ixodes scapularis</name>
    <name type="common">Black-legged tick</name>
    <name type="synonym">Deer tick</name>
    <dbReference type="NCBI Taxonomy" id="6945"/>
    <lineage>
        <taxon>Eukaryota</taxon>
        <taxon>Metazoa</taxon>
        <taxon>Ecdysozoa</taxon>
        <taxon>Arthropoda</taxon>
        <taxon>Chelicerata</taxon>
        <taxon>Arachnida</taxon>
        <taxon>Acari</taxon>
        <taxon>Parasitiformes</taxon>
        <taxon>Ixodida</taxon>
        <taxon>Ixodoidea</taxon>
        <taxon>Ixodidae</taxon>
        <taxon>Ixodinae</taxon>
        <taxon>Ixodes</taxon>
    </lineage>
</organism>
<evidence type="ECO:0000259" key="4">
    <source>
        <dbReference type="Pfam" id="PF02872"/>
    </source>
</evidence>
<evidence type="ECO:0000313" key="7">
    <source>
        <dbReference type="Proteomes" id="UP000001555"/>
    </source>
</evidence>
<feature type="non-terminal residue" evidence="5">
    <location>
        <position position="261"/>
    </location>
</feature>
<dbReference type="Proteomes" id="UP000001555">
    <property type="component" value="Unassembled WGS sequence"/>
</dbReference>
<dbReference type="Gene3D" id="3.90.780.10">
    <property type="entry name" value="5'-Nucleotidase, C-terminal domain"/>
    <property type="match status" value="1"/>
</dbReference>
<protein>
    <recommendedName>
        <fullName evidence="3">5'-nucleotidase</fullName>
        <ecNumber evidence="3">3.1.3.5</ecNumber>
    </recommendedName>
</protein>
<comment type="catalytic activity">
    <reaction evidence="1">
        <text>a ribonucleoside 5'-phosphate + H2O = a ribonucleoside + phosphate</text>
        <dbReference type="Rhea" id="RHEA:12484"/>
        <dbReference type="ChEBI" id="CHEBI:15377"/>
        <dbReference type="ChEBI" id="CHEBI:18254"/>
        <dbReference type="ChEBI" id="CHEBI:43474"/>
        <dbReference type="ChEBI" id="CHEBI:58043"/>
        <dbReference type="EC" id="3.1.3.5"/>
    </reaction>
</comment>
<keyword evidence="7" id="KW-1185">Reference proteome</keyword>
<name>B7QI36_IXOSC</name>
<dbReference type="Pfam" id="PF02872">
    <property type="entry name" value="5_nucleotid_C"/>
    <property type="match status" value="1"/>
</dbReference>
<dbReference type="EMBL" id="ABJB010412332">
    <property type="status" value="NOT_ANNOTATED_CDS"/>
    <property type="molecule type" value="Genomic_DNA"/>
</dbReference>
<dbReference type="EMBL" id="DS943520">
    <property type="protein sequence ID" value="EEC18508.1"/>
    <property type="molecule type" value="Genomic_DNA"/>
</dbReference>
<dbReference type="EMBL" id="ABJB010243605">
    <property type="status" value="NOT_ANNOTATED_CDS"/>
    <property type="molecule type" value="Genomic_DNA"/>
</dbReference>
<feature type="domain" description="5'-Nucleotidase C-terminal" evidence="4">
    <location>
        <begin position="99"/>
        <end position="226"/>
    </location>
</feature>
<evidence type="ECO:0000313" key="6">
    <source>
        <dbReference type="EnsemblMetazoa" id="ISCW013720-PA"/>
    </source>
</evidence>
<dbReference type="SUPFAM" id="SSF55816">
    <property type="entry name" value="5'-nucleotidase (syn. UDP-sugar hydrolase), C-terminal domain"/>
    <property type="match status" value="1"/>
</dbReference>
<dbReference type="EMBL" id="ABJB010757104">
    <property type="status" value="NOT_ANNOTATED_CDS"/>
    <property type="molecule type" value="Genomic_DNA"/>
</dbReference>
<proteinExistence type="inferred from homology"/>
<dbReference type="InterPro" id="IPR036907">
    <property type="entry name" value="5'-Nucleotdase_C_sf"/>
</dbReference>
<dbReference type="PRINTS" id="PR01607">
    <property type="entry name" value="APYRASEFAMLY"/>
</dbReference>
<feature type="non-terminal residue" evidence="5">
    <location>
        <position position="1"/>
    </location>
</feature>
<dbReference type="EMBL" id="ABJB010307226">
    <property type="status" value="NOT_ANNOTATED_CDS"/>
    <property type="molecule type" value="Genomic_DNA"/>
</dbReference>
<reference evidence="5 7" key="1">
    <citation type="submission" date="2008-03" db="EMBL/GenBank/DDBJ databases">
        <title>Annotation of Ixodes scapularis.</title>
        <authorList>
            <consortium name="Ixodes scapularis Genome Project Consortium"/>
            <person name="Caler E."/>
            <person name="Hannick L.I."/>
            <person name="Bidwell S."/>
            <person name="Joardar V."/>
            <person name="Thiagarajan M."/>
            <person name="Amedeo P."/>
            <person name="Galinsky K.J."/>
            <person name="Schobel S."/>
            <person name="Inman J."/>
            <person name="Hostetler J."/>
            <person name="Miller J."/>
            <person name="Hammond M."/>
            <person name="Megy K."/>
            <person name="Lawson D."/>
            <person name="Kodira C."/>
            <person name="Sutton G."/>
            <person name="Meyer J."/>
            <person name="Hill C.A."/>
            <person name="Birren B."/>
            <person name="Nene V."/>
            <person name="Collins F."/>
            <person name="Alarcon-Chaidez F."/>
            <person name="Wikel S."/>
            <person name="Strausberg R."/>
        </authorList>
    </citation>
    <scope>NUCLEOTIDE SEQUENCE [LARGE SCALE GENOMIC DNA]</scope>
    <source>
        <strain evidence="7">Wikel</strain>
        <strain evidence="5">Wikel colony</strain>
    </source>
</reference>
<dbReference type="PANTHER" id="PTHR11575">
    <property type="entry name" value="5'-NUCLEOTIDASE-RELATED"/>
    <property type="match status" value="1"/>
</dbReference>
<dbReference type="VEuPathDB" id="VectorBase:ISCI013720"/>
<evidence type="ECO:0000313" key="5">
    <source>
        <dbReference type="EMBL" id="EEC18508.1"/>
    </source>
</evidence>
<sequence length="261" mass="28223">SFKLEAATLKKQGVNIIVAITHCGYPRDLEIIKHVLDVDVIIGGHTNTFLYTGSNHPPENVPEGNYPTVVKRMDGTLGLVVQAYCYGKFLGFLQATFDKNGSVIAGTGNPILLNASVAEDITMGDILASAPFGQAIVTVPLSGFALRLMFEHSVANFSYENKKGEFLQISGARVKYNLSLSPCNRVTSLKVLCTKCLVPVYEDVVNDKNYTIVTNNFVAKGGDGFAKAENYGEAGPIDLDVLVEYIGKMSPIKTPIEGRII</sequence>
<dbReference type="FunFam" id="3.60.21.10:FF:000205">
    <property type="entry name" value="Uncharacterized protein"/>
    <property type="match status" value="1"/>
</dbReference>
<evidence type="ECO:0000256" key="3">
    <source>
        <dbReference type="ARBA" id="ARBA00012643"/>
    </source>
</evidence>
<gene>
    <name evidence="5" type="ORF">IscW_ISCW013720</name>
</gene>
<dbReference type="AlphaFoldDB" id="B7QI36"/>
<evidence type="ECO:0000256" key="1">
    <source>
        <dbReference type="ARBA" id="ARBA00000815"/>
    </source>
</evidence>
<dbReference type="EMBL" id="ABJB010082728">
    <property type="status" value="NOT_ANNOTATED_CDS"/>
    <property type="molecule type" value="Genomic_DNA"/>
</dbReference>
<dbReference type="VEuPathDB" id="VectorBase:ISCW013720"/>
<dbReference type="HOGENOM" id="CLU_1067820_0_0_1"/>
<dbReference type="EMBL" id="ABJB010403478">
    <property type="status" value="NOT_ANNOTATED_CDS"/>
    <property type="molecule type" value="Genomic_DNA"/>
</dbReference>
<dbReference type="InterPro" id="IPR008334">
    <property type="entry name" value="5'-Nucleotdase_C"/>
</dbReference>
<evidence type="ECO:0000256" key="2">
    <source>
        <dbReference type="ARBA" id="ARBA00006654"/>
    </source>
</evidence>
<comment type="similarity">
    <text evidence="2">Belongs to the 5'-nucleotidase family.</text>
</comment>
<dbReference type="InterPro" id="IPR029052">
    <property type="entry name" value="Metallo-depent_PP-like"/>
</dbReference>
<dbReference type="PANTHER" id="PTHR11575:SF24">
    <property type="entry name" value="5'-NUCLEOTIDASE"/>
    <property type="match status" value="1"/>
</dbReference>
<dbReference type="PaxDb" id="6945-B7QI36"/>